<dbReference type="Pfam" id="PF00327">
    <property type="entry name" value="Ribosomal_L30"/>
    <property type="match status" value="1"/>
</dbReference>
<dbReference type="GO" id="GO:0006412">
    <property type="term" value="P:translation"/>
    <property type="evidence" value="ECO:0007669"/>
    <property type="project" value="UniProtKB-UniRule"/>
</dbReference>
<dbReference type="PANTHER" id="PTHR15892">
    <property type="entry name" value="MITOCHONDRIAL RIBOSOMAL PROTEIN L30"/>
    <property type="match status" value="1"/>
</dbReference>
<evidence type="ECO:0000256" key="5">
    <source>
        <dbReference type="HAMAP-Rule" id="MF_01371"/>
    </source>
</evidence>
<evidence type="ECO:0000256" key="1">
    <source>
        <dbReference type="ARBA" id="ARBA00007594"/>
    </source>
</evidence>
<dbReference type="AlphaFoldDB" id="A0AA43XLM7"/>
<dbReference type="InterPro" id="IPR036919">
    <property type="entry name" value="Ribo_uL30_ferredoxin-like_sf"/>
</dbReference>
<comment type="similarity">
    <text evidence="1 5 6">Belongs to the universal ribosomal protein uL30 family.</text>
</comment>
<evidence type="ECO:0000313" key="8">
    <source>
        <dbReference type="EMBL" id="NBG88997.1"/>
    </source>
</evidence>
<dbReference type="GO" id="GO:0003735">
    <property type="term" value="F:structural constituent of ribosome"/>
    <property type="evidence" value="ECO:0007669"/>
    <property type="project" value="InterPro"/>
</dbReference>
<feature type="domain" description="Large ribosomal subunit protein uL30-like ferredoxin-like fold" evidence="7">
    <location>
        <begin position="6"/>
        <end position="55"/>
    </location>
</feature>
<dbReference type="NCBIfam" id="TIGR01308">
    <property type="entry name" value="rpmD_bact"/>
    <property type="match status" value="1"/>
</dbReference>
<dbReference type="EMBL" id="SUMG01000015">
    <property type="protein sequence ID" value="NBG88997.1"/>
    <property type="molecule type" value="Genomic_DNA"/>
</dbReference>
<dbReference type="SUPFAM" id="SSF55129">
    <property type="entry name" value="Ribosomal protein L30p/L7e"/>
    <property type="match status" value="1"/>
</dbReference>
<dbReference type="RefSeq" id="WP_160722217.1">
    <property type="nucleotide sequence ID" value="NZ_SUMG01000015.1"/>
</dbReference>
<comment type="subunit">
    <text evidence="2 5">Part of the 50S ribosomal subunit.</text>
</comment>
<dbReference type="PANTHER" id="PTHR15892:SF2">
    <property type="entry name" value="LARGE RIBOSOMAL SUBUNIT PROTEIN UL30M"/>
    <property type="match status" value="1"/>
</dbReference>
<organism evidence="8 9">
    <name type="scientific">Isachenkonia alkalipeptolytica</name>
    <dbReference type="NCBI Taxonomy" id="2565777"/>
    <lineage>
        <taxon>Bacteria</taxon>
        <taxon>Bacillati</taxon>
        <taxon>Bacillota</taxon>
        <taxon>Clostridia</taxon>
        <taxon>Eubacteriales</taxon>
        <taxon>Clostridiaceae</taxon>
        <taxon>Isachenkonia</taxon>
    </lineage>
</organism>
<sequence>MANKLNITLKRSLIGSLPKQRKTMEALGLKKINQAVELPDNGSTRGMIKLVEHLVEVKEA</sequence>
<dbReference type="GO" id="GO:0022625">
    <property type="term" value="C:cytosolic large ribosomal subunit"/>
    <property type="evidence" value="ECO:0007669"/>
    <property type="project" value="TreeGrafter"/>
</dbReference>
<protein>
    <recommendedName>
        <fullName evidence="5">Large ribosomal subunit protein uL30</fullName>
    </recommendedName>
</protein>
<dbReference type="Gene3D" id="3.30.1390.20">
    <property type="entry name" value="Ribosomal protein L30, ferredoxin-like fold domain"/>
    <property type="match status" value="1"/>
</dbReference>
<evidence type="ECO:0000256" key="2">
    <source>
        <dbReference type="ARBA" id="ARBA00011838"/>
    </source>
</evidence>
<evidence type="ECO:0000256" key="6">
    <source>
        <dbReference type="RuleBase" id="RU003734"/>
    </source>
</evidence>
<keyword evidence="4 5" id="KW-0687">Ribonucleoprotein</keyword>
<comment type="caution">
    <text evidence="8">The sequence shown here is derived from an EMBL/GenBank/DDBJ whole genome shotgun (WGS) entry which is preliminary data.</text>
</comment>
<dbReference type="FunFam" id="3.30.1390.20:FF:000001">
    <property type="entry name" value="50S ribosomal protein L30"/>
    <property type="match status" value="1"/>
</dbReference>
<evidence type="ECO:0000259" key="7">
    <source>
        <dbReference type="Pfam" id="PF00327"/>
    </source>
</evidence>
<dbReference type="Proteomes" id="UP000449710">
    <property type="component" value="Unassembled WGS sequence"/>
</dbReference>
<keyword evidence="9" id="KW-1185">Reference proteome</keyword>
<dbReference type="PIRSF" id="PIRSF002211">
    <property type="entry name" value="Ribosomal_L30_bac-type"/>
    <property type="match status" value="1"/>
</dbReference>
<dbReference type="PROSITE" id="PS00634">
    <property type="entry name" value="RIBOSOMAL_L30"/>
    <property type="match status" value="1"/>
</dbReference>
<name>A0AA43XLM7_9CLOT</name>
<keyword evidence="3 5" id="KW-0689">Ribosomal protein</keyword>
<dbReference type="HAMAP" id="MF_01371_B">
    <property type="entry name" value="Ribosomal_uL30_B"/>
    <property type="match status" value="1"/>
</dbReference>
<reference evidence="8 9" key="1">
    <citation type="submission" date="2019-04" db="EMBL/GenBank/DDBJ databases">
        <title>Isachenkonia alkalipeptolytica gen. nov. sp. nov. a new anaerobic, alkiliphilic organothrophic bacterium capable to reduce synthesized ferrihydrite isolated from a soda lake.</title>
        <authorList>
            <person name="Toshchakov S.V."/>
            <person name="Zavarzina D.G."/>
            <person name="Zhilina T.N."/>
            <person name="Kostrikina N.A."/>
            <person name="Kublanov I.V."/>
        </authorList>
    </citation>
    <scope>NUCLEOTIDE SEQUENCE [LARGE SCALE GENOMIC DNA]</scope>
    <source>
        <strain evidence="8 9">Z-1701</strain>
    </source>
</reference>
<evidence type="ECO:0000256" key="4">
    <source>
        <dbReference type="ARBA" id="ARBA00023274"/>
    </source>
</evidence>
<dbReference type="InterPro" id="IPR005996">
    <property type="entry name" value="Ribosomal_uL30_bac-type"/>
</dbReference>
<evidence type="ECO:0000256" key="3">
    <source>
        <dbReference type="ARBA" id="ARBA00022980"/>
    </source>
</evidence>
<dbReference type="CDD" id="cd01658">
    <property type="entry name" value="Ribosomal_L30"/>
    <property type="match status" value="1"/>
</dbReference>
<proteinExistence type="inferred from homology"/>
<dbReference type="InterPro" id="IPR018038">
    <property type="entry name" value="Ribosomal_uL30_CS"/>
</dbReference>
<accession>A0AA43XLM7</accession>
<gene>
    <name evidence="5 8" type="primary">rpmD</name>
    <name evidence="8" type="ORF">ISALK_10900</name>
</gene>
<evidence type="ECO:0000313" key="9">
    <source>
        <dbReference type="Proteomes" id="UP000449710"/>
    </source>
</evidence>
<dbReference type="InterPro" id="IPR016082">
    <property type="entry name" value="Ribosomal_uL30_ferredoxin-like"/>
</dbReference>